<dbReference type="EMBL" id="OMOJ01000004">
    <property type="protein sequence ID" value="SPF80489.1"/>
    <property type="molecule type" value="Genomic_DNA"/>
</dbReference>
<evidence type="ECO:0000259" key="1">
    <source>
        <dbReference type="Pfam" id="PF00994"/>
    </source>
</evidence>
<accession>A0A2R8AX74</accession>
<dbReference type="UniPathway" id="UPA00344"/>
<dbReference type="RefSeq" id="WP_108886346.1">
    <property type="nucleotide sequence ID" value="NZ_OMOJ01000004.1"/>
</dbReference>
<feature type="domain" description="MoaB/Mog" evidence="1">
    <location>
        <begin position="187"/>
        <end position="284"/>
    </location>
</feature>
<evidence type="ECO:0000313" key="3">
    <source>
        <dbReference type="Proteomes" id="UP000244904"/>
    </source>
</evidence>
<gene>
    <name evidence="2" type="ORF">PRI8871_02299</name>
</gene>
<keyword evidence="3" id="KW-1185">Reference proteome</keyword>
<dbReference type="AlphaFoldDB" id="A0A2R8AX74"/>
<dbReference type="Pfam" id="PF00994">
    <property type="entry name" value="MoCF_biosynth"/>
    <property type="match status" value="1"/>
</dbReference>
<dbReference type="SUPFAM" id="SSF53218">
    <property type="entry name" value="Molybdenum cofactor biosynthesis proteins"/>
    <property type="match status" value="1"/>
</dbReference>
<sequence length="329" mass="34005">MIFGAVPLAEAEGAILAHSEALTKGRLRKGVVLGKDDLARLAEAGIAEVTVARLEPDDVHEDAAAARLAAALCPDPGAVGLTCGAATTGRVNLHSAVQGIAAIDAAKIHAVNSVHPMITVATVPEWQRLGPRGMVATIKIIAYAVPKADLDEACRRAENAIAMRSATVRTAALVQSVAGDDDGEKGRKALADRLDRLGVSLISNQVVPHTSADMAAALQASDADAVFLLTGSATSDLRDTAPQALRDAGGVVEHYGIPVDPGNLLFYGHLFEKPVIGLPGCARSPALNGADWVMERMLCGVPVTPQDIAAMGVGGLLKEIPVRGRLRDG</sequence>
<dbReference type="OrthoDB" id="9779263at2"/>
<proteinExistence type="predicted"/>
<evidence type="ECO:0000313" key="2">
    <source>
        <dbReference type="EMBL" id="SPF80489.1"/>
    </source>
</evidence>
<organism evidence="2 3">
    <name type="scientific">Pseudoprimorskyibacter insulae</name>
    <dbReference type="NCBI Taxonomy" id="1695997"/>
    <lineage>
        <taxon>Bacteria</taxon>
        <taxon>Pseudomonadati</taxon>
        <taxon>Pseudomonadota</taxon>
        <taxon>Alphaproteobacteria</taxon>
        <taxon>Rhodobacterales</taxon>
        <taxon>Paracoccaceae</taxon>
        <taxon>Pseudoprimorskyibacter</taxon>
    </lineage>
</organism>
<dbReference type="InterPro" id="IPR036425">
    <property type="entry name" value="MoaB/Mog-like_dom_sf"/>
</dbReference>
<protein>
    <recommendedName>
        <fullName evidence="1">MoaB/Mog domain-containing protein</fullName>
    </recommendedName>
</protein>
<reference evidence="3" key="1">
    <citation type="submission" date="2018-03" db="EMBL/GenBank/DDBJ databases">
        <authorList>
            <person name="Rodrigo-Torres L."/>
            <person name="Arahal R. D."/>
            <person name="Lucena T."/>
        </authorList>
    </citation>
    <scope>NUCLEOTIDE SEQUENCE [LARGE SCALE GENOMIC DNA]</scope>
    <source>
        <strain evidence="3">CECT 8871</strain>
    </source>
</reference>
<dbReference type="Proteomes" id="UP000244904">
    <property type="component" value="Unassembled WGS sequence"/>
</dbReference>
<dbReference type="CDD" id="cd03522">
    <property type="entry name" value="MoeA_like"/>
    <property type="match status" value="1"/>
</dbReference>
<dbReference type="Gene3D" id="3.40.980.10">
    <property type="entry name" value="MoaB/Mog-like domain"/>
    <property type="match status" value="1"/>
</dbReference>
<dbReference type="InterPro" id="IPR001453">
    <property type="entry name" value="MoaB/Mog_dom"/>
</dbReference>
<name>A0A2R8AX74_9RHOB</name>